<evidence type="ECO:0000256" key="2">
    <source>
        <dbReference type="ARBA" id="ARBA00022741"/>
    </source>
</evidence>
<dbReference type="GO" id="GO:0005524">
    <property type="term" value="F:ATP binding"/>
    <property type="evidence" value="ECO:0007669"/>
    <property type="project" value="UniProtKB-KW"/>
</dbReference>
<dbReference type="AlphaFoldDB" id="A0A972VWG6"/>
<dbReference type="GO" id="GO:0006515">
    <property type="term" value="P:protein quality control for misfolded or incompletely synthesized proteins"/>
    <property type="evidence" value="ECO:0007669"/>
    <property type="project" value="TreeGrafter"/>
</dbReference>
<evidence type="ECO:0000313" key="9">
    <source>
        <dbReference type="Proteomes" id="UP000754644"/>
    </source>
</evidence>
<dbReference type="InterPro" id="IPR027417">
    <property type="entry name" value="P-loop_NTPase"/>
</dbReference>
<protein>
    <recommendedName>
        <fullName evidence="6">endopeptidase La</fullName>
        <ecNumber evidence="6">3.4.21.53</ecNumber>
    </recommendedName>
</protein>
<dbReference type="PROSITE" id="PS01046">
    <property type="entry name" value="LON_SER"/>
    <property type="match status" value="1"/>
</dbReference>
<dbReference type="PANTHER" id="PTHR43718:SF2">
    <property type="entry name" value="LON PROTEASE HOMOLOG, MITOCHONDRIAL"/>
    <property type="match status" value="1"/>
</dbReference>
<evidence type="ECO:0000256" key="6">
    <source>
        <dbReference type="PROSITE-ProRule" id="PRU01122"/>
    </source>
</evidence>
<dbReference type="GO" id="GO:0004176">
    <property type="term" value="F:ATP-dependent peptidase activity"/>
    <property type="evidence" value="ECO:0007669"/>
    <property type="project" value="UniProtKB-UniRule"/>
</dbReference>
<gene>
    <name evidence="8" type="ORF">HQ497_05435</name>
</gene>
<keyword evidence="5" id="KW-0067">ATP-binding</keyword>
<keyword evidence="3 6" id="KW-0378">Hydrolase</keyword>
<feature type="non-terminal residue" evidence="8">
    <location>
        <position position="1"/>
    </location>
</feature>
<evidence type="ECO:0000313" key="8">
    <source>
        <dbReference type="EMBL" id="NQV64791.1"/>
    </source>
</evidence>
<dbReference type="SUPFAM" id="SSF54211">
    <property type="entry name" value="Ribosomal protein S5 domain 2-like"/>
    <property type="match status" value="1"/>
</dbReference>
<dbReference type="Gene3D" id="3.40.50.300">
    <property type="entry name" value="P-loop containing nucleotide triphosphate hydrolases"/>
    <property type="match status" value="1"/>
</dbReference>
<dbReference type="InterPro" id="IPR008268">
    <property type="entry name" value="Peptidase_S16_AS"/>
</dbReference>
<evidence type="ECO:0000259" key="7">
    <source>
        <dbReference type="PROSITE" id="PS51786"/>
    </source>
</evidence>
<name>A0A972VWG6_9GAMM</name>
<accession>A0A972VWG6</accession>
<evidence type="ECO:0000256" key="4">
    <source>
        <dbReference type="ARBA" id="ARBA00022825"/>
    </source>
</evidence>
<feature type="domain" description="Lon proteolytic" evidence="7">
    <location>
        <begin position="138"/>
        <end position="318"/>
    </location>
</feature>
<dbReference type="PROSITE" id="PS51786">
    <property type="entry name" value="LON_PROTEOLYTIC"/>
    <property type="match status" value="1"/>
</dbReference>
<dbReference type="Gene3D" id="3.30.230.10">
    <property type="match status" value="1"/>
</dbReference>
<dbReference type="PANTHER" id="PTHR43718">
    <property type="entry name" value="LON PROTEASE"/>
    <property type="match status" value="1"/>
</dbReference>
<proteinExistence type="inferred from homology"/>
<dbReference type="Pfam" id="PF22667">
    <property type="entry name" value="Lon_lid"/>
    <property type="match status" value="1"/>
</dbReference>
<sequence length="318" mass="34795">LDHYLDLRVDLSKVLFICTANQLDTIPGPLLDRMEIIRLAGYLTAEKVVIAKHHLWKRLLQKAGVPAAKLSISDAAIRAVADGYAREAGVRGLDKQLGRIVRKSIVELLDDAKSVIRIGVKDVERYLGAPYFHRQRPQRGLGVINGLAWTAMGGTTLAIEAALIHTKNRGFKLTGQLGEVMQESAQIAYSFVVSRLEKLGASPDFFDEAFVHLHVPEGATPKDGPSAGVTMATALLSLATNKKINRDLAMTGELTLTGRVLPVGGIREKVIAARRASLKELILPAANARDYHEIPDYLTKGLTVHFVETYEEVAEICF</sequence>
<feature type="active site" evidence="6">
    <location>
        <position position="269"/>
    </location>
</feature>
<evidence type="ECO:0000256" key="5">
    <source>
        <dbReference type="ARBA" id="ARBA00022840"/>
    </source>
</evidence>
<dbReference type="InterPro" id="IPR020568">
    <property type="entry name" value="Ribosomal_Su5_D2-typ_SF"/>
</dbReference>
<dbReference type="SUPFAM" id="SSF52540">
    <property type="entry name" value="P-loop containing nucleoside triphosphate hydrolases"/>
    <property type="match status" value="1"/>
</dbReference>
<evidence type="ECO:0000256" key="3">
    <source>
        <dbReference type="ARBA" id="ARBA00022801"/>
    </source>
</evidence>
<dbReference type="EC" id="3.4.21.53" evidence="6"/>
<feature type="active site" evidence="6">
    <location>
        <position position="226"/>
    </location>
</feature>
<dbReference type="Proteomes" id="UP000754644">
    <property type="component" value="Unassembled WGS sequence"/>
</dbReference>
<dbReference type="GO" id="GO:0004252">
    <property type="term" value="F:serine-type endopeptidase activity"/>
    <property type="evidence" value="ECO:0007669"/>
    <property type="project" value="UniProtKB-UniRule"/>
</dbReference>
<comment type="caution">
    <text evidence="8">The sequence shown here is derived from an EMBL/GenBank/DDBJ whole genome shotgun (WGS) entry which is preliminary data.</text>
</comment>
<dbReference type="InterPro" id="IPR014721">
    <property type="entry name" value="Ribsml_uS5_D2-typ_fold_subgr"/>
</dbReference>
<keyword evidence="4 6" id="KW-0720">Serine protease</keyword>
<dbReference type="PRINTS" id="PR00830">
    <property type="entry name" value="ENDOLAPTASE"/>
</dbReference>
<keyword evidence="1 6" id="KW-0645">Protease</keyword>
<dbReference type="InterPro" id="IPR027065">
    <property type="entry name" value="Lon_Prtase"/>
</dbReference>
<dbReference type="InterPro" id="IPR054594">
    <property type="entry name" value="Lon_lid"/>
</dbReference>
<comment type="similarity">
    <text evidence="6">Belongs to the peptidase S16 family.</text>
</comment>
<evidence type="ECO:0000256" key="1">
    <source>
        <dbReference type="ARBA" id="ARBA00022670"/>
    </source>
</evidence>
<dbReference type="EMBL" id="JABMOJ010000201">
    <property type="protein sequence ID" value="NQV64791.1"/>
    <property type="molecule type" value="Genomic_DNA"/>
</dbReference>
<keyword evidence="2" id="KW-0547">Nucleotide-binding</keyword>
<dbReference type="Pfam" id="PF05362">
    <property type="entry name" value="Lon_C"/>
    <property type="match status" value="1"/>
</dbReference>
<dbReference type="InterPro" id="IPR008269">
    <property type="entry name" value="Lon_proteolytic"/>
</dbReference>
<dbReference type="Gene3D" id="1.10.8.60">
    <property type="match status" value="1"/>
</dbReference>
<organism evidence="8 9">
    <name type="scientific">SAR86 cluster bacterium</name>
    <dbReference type="NCBI Taxonomy" id="2030880"/>
    <lineage>
        <taxon>Bacteria</taxon>
        <taxon>Pseudomonadati</taxon>
        <taxon>Pseudomonadota</taxon>
        <taxon>Gammaproteobacteria</taxon>
        <taxon>SAR86 cluster</taxon>
    </lineage>
</organism>
<comment type="catalytic activity">
    <reaction evidence="6">
        <text>Hydrolysis of proteins in presence of ATP.</text>
        <dbReference type="EC" id="3.4.21.53"/>
    </reaction>
</comment>
<reference evidence="8" key="1">
    <citation type="submission" date="2020-05" db="EMBL/GenBank/DDBJ databases">
        <title>Sulfur intermediates as new biogeochemical hubs in an aquatic model microbial ecosystem.</title>
        <authorList>
            <person name="Vigneron A."/>
        </authorList>
    </citation>
    <scope>NUCLEOTIDE SEQUENCE</scope>
    <source>
        <strain evidence="8">Bin.250</strain>
    </source>
</reference>